<keyword evidence="5 10" id="KW-0378">Hydrolase</keyword>
<feature type="binding site" evidence="10">
    <location>
        <position position="199"/>
    </location>
    <ligand>
        <name>[4Fe-4S] cluster</name>
        <dbReference type="ChEBI" id="CHEBI:49883"/>
    </ligand>
</feature>
<dbReference type="GO" id="GO:0019104">
    <property type="term" value="F:DNA N-glycosylase activity"/>
    <property type="evidence" value="ECO:0007669"/>
    <property type="project" value="UniProtKB-UniRule"/>
</dbReference>
<keyword evidence="6 10" id="KW-0408">Iron</keyword>
<dbReference type="Pfam" id="PF00730">
    <property type="entry name" value="HhH-GPD"/>
    <property type="match status" value="1"/>
</dbReference>
<dbReference type="InterPro" id="IPR011257">
    <property type="entry name" value="DNA_glycosylase"/>
</dbReference>
<keyword evidence="12" id="KW-0255">Endonuclease</keyword>
<feature type="binding site" evidence="10">
    <location>
        <position position="205"/>
    </location>
    <ligand>
        <name>[4Fe-4S] cluster</name>
        <dbReference type="ChEBI" id="CHEBI:49883"/>
    </ligand>
</feature>
<dbReference type="GO" id="GO:0051539">
    <property type="term" value="F:4 iron, 4 sulfur cluster binding"/>
    <property type="evidence" value="ECO:0007669"/>
    <property type="project" value="UniProtKB-UniRule"/>
</dbReference>
<keyword evidence="10 12" id="KW-0456">Lyase</keyword>
<dbReference type="RefSeq" id="WP_092751562.1">
    <property type="nucleotide sequence ID" value="NZ_FOCG01000001.1"/>
</dbReference>
<dbReference type="InterPro" id="IPR000445">
    <property type="entry name" value="HhH_motif"/>
</dbReference>
<keyword evidence="4 10" id="KW-0227">DNA damage</keyword>
<keyword evidence="13" id="KW-1185">Reference proteome</keyword>
<dbReference type="Gene3D" id="1.10.1670.10">
    <property type="entry name" value="Helix-hairpin-Helix base-excision DNA repair enzymes (C-terminal)"/>
    <property type="match status" value="1"/>
</dbReference>
<comment type="function">
    <text evidence="10">DNA repair enzyme that has both DNA N-glycosylase activity and AP-lyase activity. The DNA N-glycosylase activity releases various damaged pyrimidines from DNA by cleaving the N-glycosidic bond, leaving an AP (apurinic/apyrimidinic) site. The AP-lyase activity cleaves the phosphodiester bond 3' to the AP site by a beta-elimination, leaving a 3'-terminal unsaturated sugar and a product with a terminal 5'-phosphate.</text>
</comment>
<dbReference type="STRING" id="474960.SAMN05216180_0643"/>
<dbReference type="Pfam" id="PF00633">
    <property type="entry name" value="HHH"/>
    <property type="match status" value="1"/>
</dbReference>
<evidence type="ECO:0000256" key="10">
    <source>
        <dbReference type="HAMAP-Rule" id="MF_00942"/>
    </source>
</evidence>
<keyword evidence="3 10" id="KW-0479">Metal-binding</keyword>
<dbReference type="AlphaFoldDB" id="A0A1H7ZFM3"/>
<dbReference type="InterPro" id="IPR005759">
    <property type="entry name" value="Nth"/>
</dbReference>
<evidence type="ECO:0000313" key="12">
    <source>
        <dbReference type="EMBL" id="SEM57190.1"/>
    </source>
</evidence>
<sequence length="213" mass="23670">MTPLQNRTLQIIERFKQEYPDAVCSLDYVDALQLLISTRLAAQCTDARVNLVTPTLFEKYPDAQAFANAEVADVEEIIKSCGLYKTKARDLIATGKMLVEDFGGVVPDNMEDLLKLPGIGRKTANLVLGDVFGKPAVVCDTHCIRLTNLMGLTVGKDPYKCEMQLRELLPPEESNDFCHRTVLHGRAVCKARNPQCKICCVRDLCDYGCQNNA</sequence>
<accession>A0A1H7ZFM3</accession>
<evidence type="ECO:0000256" key="8">
    <source>
        <dbReference type="ARBA" id="ARBA00023204"/>
    </source>
</evidence>
<feature type="domain" description="HhH-GPD" evidence="11">
    <location>
        <begin position="40"/>
        <end position="187"/>
    </location>
</feature>
<dbReference type="GO" id="GO:0046872">
    <property type="term" value="F:metal ion binding"/>
    <property type="evidence" value="ECO:0007669"/>
    <property type="project" value="UniProtKB-KW"/>
</dbReference>
<keyword evidence="8 10" id="KW-0234">DNA repair</keyword>
<dbReference type="PROSITE" id="PS01155">
    <property type="entry name" value="ENDONUCLEASE_III_2"/>
    <property type="match status" value="1"/>
</dbReference>
<evidence type="ECO:0000256" key="9">
    <source>
        <dbReference type="ARBA" id="ARBA00023295"/>
    </source>
</evidence>
<evidence type="ECO:0000256" key="3">
    <source>
        <dbReference type="ARBA" id="ARBA00022723"/>
    </source>
</evidence>
<comment type="cofactor">
    <cofactor evidence="10">
        <name>[4Fe-4S] cluster</name>
        <dbReference type="ChEBI" id="CHEBI:49883"/>
    </cofactor>
    <text evidence="10">Binds 1 [4Fe-4S] cluster.</text>
</comment>
<evidence type="ECO:0000256" key="2">
    <source>
        <dbReference type="ARBA" id="ARBA00022485"/>
    </source>
</evidence>
<evidence type="ECO:0000313" key="13">
    <source>
        <dbReference type="Proteomes" id="UP000199158"/>
    </source>
</evidence>
<evidence type="ECO:0000256" key="1">
    <source>
        <dbReference type="ARBA" id="ARBA00008343"/>
    </source>
</evidence>
<protein>
    <recommendedName>
        <fullName evidence="10">Endonuclease III</fullName>
        <ecNumber evidence="10">4.2.99.18</ecNumber>
    </recommendedName>
    <alternativeName>
        <fullName evidence="10">DNA-(apurinic or apyrimidinic site) lyase</fullName>
    </alternativeName>
</protein>
<dbReference type="PIRSF" id="PIRSF001435">
    <property type="entry name" value="Nth"/>
    <property type="match status" value="1"/>
</dbReference>
<evidence type="ECO:0000256" key="6">
    <source>
        <dbReference type="ARBA" id="ARBA00023004"/>
    </source>
</evidence>
<dbReference type="CDD" id="cd00056">
    <property type="entry name" value="ENDO3c"/>
    <property type="match status" value="1"/>
</dbReference>
<keyword evidence="10" id="KW-0238">DNA-binding</keyword>
<keyword evidence="12" id="KW-0540">Nuclease</keyword>
<dbReference type="GO" id="GO:0140078">
    <property type="term" value="F:class I DNA-(apurinic or apyrimidinic site) endonuclease activity"/>
    <property type="evidence" value="ECO:0007669"/>
    <property type="project" value="UniProtKB-EC"/>
</dbReference>
<comment type="catalytic activity">
    <reaction evidence="10">
        <text>2'-deoxyribonucleotide-(2'-deoxyribose 5'-phosphate)-2'-deoxyribonucleotide-DNA = a 3'-end 2'-deoxyribonucleotide-(2,3-dehydro-2,3-deoxyribose 5'-phosphate)-DNA + a 5'-end 5'-phospho-2'-deoxyribonucleoside-DNA + H(+)</text>
        <dbReference type="Rhea" id="RHEA:66592"/>
        <dbReference type="Rhea" id="RHEA-COMP:13180"/>
        <dbReference type="Rhea" id="RHEA-COMP:16897"/>
        <dbReference type="Rhea" id="RHEA-COMP:17067"/>
        <dbReference type="ChEBI" id="CHEBI:15378"/>
        <dbReference type="ChEBI" id="CHEBI:136412"/>
        <dbReference type="ChEBI" id="CHEBI:157695"/>
        <dbReference type="ChEBI" id="CHEBI:167181"/>
        <dbReference type="EC" id="4.2.99.18"/>
    </reaction>
</comment>
<name>A0A1H7ZFM3_9FIRM</name>
<evidence type="ECO:0000259" key="11">
    <source>
        <dbReference type="SMART" id="SM00478"/>
    </source>
</evidence>
<evidence type="ECO:0000256" key="7">
    <source>
        <dbReference type="ARBA" id="ARBA00023014"/>
    </source>
</evidence>
<dbReference type="GO" id="GO:0003677">
    <property type="term" value="F:DNA binding"/>
    <property type="evidence" value="ECO:0007669"/>
    <property type="project" value="UniProtKB-UniRule"/>
</dbReference>
<dbReference type="SMART" id="SM00478">
    <property type="entry name" value="ENDO3c"/>
    <property type="match status" value="1"/>
</dbReference>
<feature type="binding site" evidence="10">
    <location>
        <position position="196"/>
    </location>
    <ligand>
        <name>[4Fe-4S] cluster</name>
        <dbReference type="ChEBI" id="CHEBI:49883"/>
    </ligand>
</feature>
<dbReference type="InterPro" id="IPR003651">
    <property type="entry name" value="Endonuclease3_FeS-loop_motif"/>
</dbReference>
<dbReference type="EC" id="4.2.99.18" evidence="10"/>
<dbReference type="PANTHER" id="PTHR10359:SF18">
    <property type="entry name" value="ENDONUCLEASE III"/>
    <property type="match status" value="1"/>
</dbReference>
<evidence type="ECO:0000256" key="5">
    <source>
        <dbReference type="ARBA" id="ARBA00022801"/>
    </source>
</evidence>
<organism evidence="12 13">
    <name type="scientific">Hydrogenoanaerobacterium saccharovorans</name>
    <dbReference type="NCBI Taxonomy" id="474960"/>
    <lineage>
        <taxon>Bacteria</taxon>
        <taxon>Bacillati</taxon>
        <taxon>Bacillota</taxon>
        <taxon>Clostridia</taxon>
        <taxon>Eubacteriales</taxon>
        <taxon>Oscillospiraceae</taxon>
        <taxon>Hydrogenoanaerobacterium</taxon>
    </lineage>
</organism>
<gene>
    <name evidence="10" type="primary">nth</name>
    <name evidence="12" type="ORF">SAMN05216180_0643</name>
</gene>
<dbReference type="Proteomes" id="UP000199158">
    <property type="component" value="Unassembled WGS sequence"/>
</dbReference>
<dbReference type="SUPFAM" id="SSF48150">
    <property type="entry name" value="DNA-glycosylase"/>
    <property type="match status" value="1"/>
</dbReference>
<keyword evidence="7 10" id="KW-0411">Iron-sulfur</keyword>
<dbReference type="InterPro" id="IPR003265">
    <property type="entry name" value="HhH-GPD_domain"/>
</dbReference>
<comment type="similarity">
    <text evidence="1 10">Belongs to the Nth/MutY family.</text>
</comment>
<dbReference type="PANTHER" id="PTHR10359">
    <property type="entry name" value="A/G-SPECIFIC ADENINE GLYCOSYLASE/ENDONUCLEASE III"/>
    <property type="match status" value="1"/>
</dbReference>
<dbReference type="EMBL" id="FOCG01000001">
    <property type="protein sequence ID" value="SEM57190.1"/>
    <property type="molecule type" value="Genomic_DNA"/>
</dbReference>
<reference evidence="12 13" key="1">
    <citation type="submission" date="2016-10" db="EMBL/GenBank/DDBJ databases">
        <authorList>
            <person name="de Groot N.N."/>
        </authorList>
    </citation>
    <scope>NUCLEOTIDE SEQUENCE [LARGE SCALE GENOMIC DNA]</scope>
    <source>
        <strain evidence="12 13">CGMCC 1.5070</strain>
    </source>
</reference>
<dbReference type="NCBIfam" id="TIGR01083">
    <property type="entry name" value="nth"/>
    <property type="match status" value="1"/>
</dbReference>
<dbReference type="OrthoDB" id="9800977at2"/>
<keyword evidence="9 10" id="KW-0326">Glycosidase</keyword>
<feature type="binding site" evidence="10">
    <location>
        <position position="189"/>
    </location>
    <ligand>
        <name>[4Fe-4S] cluster</name>
        <dbReference type="ChEBI" id="CHEBI:49883"/>
    </ligand>
</feature>
<proteinExistence type="inferred from homology"/>
<dbReference type="InterPro" id="IPR023170">
    <property type="entry name" value="HhH_base_excis_C"/>
</dbReference>
<dbReference type="FunFam" id="1.10.340.30:FF:000001">
    <property type="entry name" value="Endonuclease III"/>
    <property type="match status" value="1"/>
</dbReference>
<keyword evidence="2 10" id="KW-0004">4Fe-4S</keyword>
<dbReference type="InterPro" id="IPR004036">
    <property type="entry name" value="Endonuclease-III-like_CS2"/>
</dbReference>
<evidence type="ECO:0000256" key="4">
    <source>
        <dbReference type="ARBA" id="ARBA00022763"/>
    </source>
</evidence>
<dbReference type="HAMAP" id="MF_00942">
    <property type="entry name" value="Nth"/>
    <property type="match status" value="1"/>
</dbReference>
<dbReference type="SMART" id="SM00525">
    <property type="entry name" value="FES"/>
    <property type="match status" value="1"/>
</dbReference>
<dbReference type="GO" id="GO:0006285">
    <property type="term" value="P:base-excision repair, AP site formation"/>
    <property type="evidence" value="ECO:0007669"/>
    <property type="project" value="TreeGrafter"/>
</dbReference>
<dbReference type="Gene3D" id="1.10.340.30">
    <property type="entry name" value="Hypothetical protein, domain 2"/>
    <property type="match status" value="1"/>
</dbReference>